<feature type="compositionally biased region" description="Basic and acidic residues" evidence="1">
    <location>
        <begin position="48"/>
        <end position="62"/>
    </location>
</feature>
<sequence>MSFDFLAARKCFRTAAGGGGGATAATNCNRNNNNNHNNNDNNNSNNKETSHPHNVPKQEKGVHKQRLRWLNGNSDYE</sequence>
<evidence type="ECO:0000313" key="2">
    <source>
        <dbReference type="EMBL" id="JAA66788.1"/>
    </source>
</evidence>
<evidence type="ECO:0000256" key="1">
    <source>
        <dbReference type="SAM" id="MobiDB-lite"/>
    </source>
</evidence>
<name>A0A0K8R7E8_IXORI</name>
<proteinExistence type="evidence at transcript level"/>
<feature type="region of interest" description="Disordered" evidence="1">
    <location>
        <begin position="15"/>
        <end position="77"/>
    </location>
</feature>
<feature type="compositionally biased region" description="Low complexity" evidence="1">
    <location>
        <begin position="23"/>
        <end position="46"/>
    </location>
</feature>
<protein>
    <submittedName>
        <fullName evidence="2">Putative nucleus</fullName>
    </submittedName>
</protein>
<accession>A0A0K8R7E8</accession>
<organism evidence="2">
    <name type="scientific">Ixodes ricinus</name>
    <name type="common">Common tick</name>
    <name type="synonym">Acarus ricinus</name>
    <dbReference type="NCBI Taxonomy" id="34613"/>
    <lineage>
        <taxon>Eukaryota</taxon>
        <taxon>Metazoa</taxon>
        <taxon>Ecdysozoa</taxon>
        <taxon>Arthropoda</taxon>
        <taxon>Chelicerata</taxon>
        <taxon>Arachnida</taxon>
        <taxon>Acari</taxon>
        <taxon>Parasitiformes</taxon>
        <taxon>Ixodida</taxon>
        <taxon>Ixodoidea</taxon>
        <taxon>Ixodidae</taxon>
        <taxon>Ixodinae</taxon>
        <taxon>Ixodes</taxon>
    </lineage>
</organism>
<dbReference type="EMBL" id="GADI01007020">
    <property type="protein sequence ID" value="JAA66788.1"/>
    <property type="molecule type" value="mRNA"/>
</dbReference>
<reference evidence="2" key="1">
    <citation type="submission" date="2012-12" db="EMBL/GenBank/DDBJ databases">
        <title>Identification and characterization of a phenylalanine ammonia-lyase gene family in Isatis indigotica Fort.</title>
        <authorList>
            <person name="Liu Q."/>
            <person name="Chen J."/>
            <person name="Zhou X."/>
            <person name="Di P."/>
            <person name="Xiao Y."/>
            <person name="Xuan H."/>
            <person name="Zhang L."/>
            <person name="Chen W."/>
        </authorList>
    </citation>
    <scope>NUCLEOTIDE SEQUENCE</scope>
    <source>
        <tissue evidence="2">Salivary gland</tissue>
    </source>
</reference>
<dbReference type="AlphaFoldDB" id="A0A0K8R7E8"/>